<dbReference type="InterPro" id="IPR036573">
    <property type="entry name" value="CBM_sf_5/12"/>
</dbReference>
<feature type="domain" description="Chitin-binding type-3" evidence="3">
    <location>
        <begin position="144"/>
        <end position="185"/>
    </location>
</feature>
<comment type="caution">
    <text evidence="4">The sequence shown here is derived from an EMBL/GenBank/DDBJ whole genome shotgun (WGS) entry which is preliminary data.</text>
</comment>
<accession>A0A540R785</accession>
<reference evidence="4 5" key="1">
    <citation type="submission" date="2019-06" db="EMBL/GenBank/DDBJ databases">
        <title>Draft genome of C. phoceense Strain 272.</title>
        <authorList>
            <person name="Pacheco L.G.C."/>
            <person name="Barberis C.M."/>
            <person name="Almuzara M.N."/>
            <person name="Traglia G.M."/>
            <person name="Santos C.S."/>
            <person name="Rocha D.J.P.G."/>
            <person name="Aguiar E.R.G.R."/>
            <person name="Vay C.A."/>
        </authorList>
    </citation>
    <scope>NUCLEOTIDE SEQUENCE [LARGE SCALE GENOMIC DNA]</scope>
    <source>
        <strain evidence="4 5">272</strain>
    </source>
</reference>
<gene>
    <name evidence="4" type="ORF">EJK80_06020</name>
</gene>
<feature type="compositionally biased region" description="Low complexity" evidence="2">
    <location>
        <begin position="36"/>
        <end position="45"/>
    </location>
</feature>
<organism evidence="4 5">
    <name type="scientific">Corynebacterium phoceense</name>
    <dbReference type="NCBI Taxonomy" id="1686286"/>
    <lineage>
        <taxon>Bacteria</taxon>
        <taxon>Bacillati</taxon>
        <taxon>Actinomycetota</taxon>
        <taxon>Actinomycetes</taxon>
        <taxon>Mycobacteriales</taxon>
        <taxon>Corynebacteriaceae</taxon>
        <taxon>Corynebacterium</taxon>
    </lineage>
</organism>
<feature type="region of interest" description="Disordered" evidence="2">
    <location>
        <begin position="29"/>
        <end position="81"/>
    </location>
</feature>
<evidence type="ECO:0000313" key="5">
    <source>
        <dbReference type="Proteomes" id="UP000318080"/>
    </source>
</evidence>
<dbReference type="GO" id="GO:0005576">
    <property type="term" value="C:extracellular region"/>
    <property type="evidence" value="ECO:0007669"/>
    <property type="project" value="InterPro"/>
</dbReference>
<protein>
    <recommendedName>
        <fullName evidence="3">Chitin-binding type-3 domain-containing protein</fullName>
    </recommendedName>
</protein>
<dbReference type="GO" id="GO:0030246">
    <property type="term" value="F:carbohydrate binding"/>
    <property type="evidence" value="ECO:0007669"/>
    <property type="project" value="InterPro"/>
</dbReference>
<dbReference type="Proteomes" id="UP000318080">
    <property type="component" value="Unassembled WGS sequence"/>
</dbReference>
<keyword evidence="5" id="KW-1185">Reference proteome</keyword>
<dbReference type="SUPFAM" id="SSF51055">
    <property type="entry name" value="Carbohydrate binding domain"/>
    <property type="match status" value="1"/>
</dbReference>
<dbReference type="CDD" id="cd12214">
    <property type="entry name" value="ChiA1_BD"/>
    <property type="match status" value="1"/>
</dbReference>
<dbReference type="AlphaFoldDB" id="A0A540R785"/>
<dbReference type="Gene3D" id="2.10.10.90">
    <property type="match status" value="1"/>
</dbReference>
<dbReference type="Pfam" id="PF02839">
    <property type="entry name" value="CBM_5_12"/>
    <property type="match status" value="1"/>
</dbReference>
<evidence type="ECO:0000259" key="3">
    <source>
        <dbReference type="Pfam" id="PF02839"/>
    </source>
</evidence>
<keyword evidence="1" id="KW-0378">Hydrolase</keyword>
<evidence type="ECO:0000256" key="1">
    <source>
        <dbReference type="ARBA" id="ARBA00022801"/>
    </source>
</evidence>
<dbReference type="GO" id="GO:0004553">
    <property type="term" value="F:hydrolase activity, hydrolyzing O-glycosyl compounds"/>
    <property type="evidence" value="ECO:0007669"/>
    <property type="project" value="InterPro"/>
</dbReference>
<dbReference type="RefSeq" id="WP_141628825.1">
    <property type="nucleotide sequence ID" value="NZ_VHIR01000007.1"/>
</dbReference>
<dbReference type="GO" id="GO:0005975">
    <property type="term" value="P:carbohydrate metabolic process"/>
    <property type="evidence" value="ECO:0007669"/>
    <property type="project" value="InterPro"/>
</dbReference>
<evidence type="ECO:0000313" key="4">
    <source>
        <dbReference type="EMBL" id="TQE43562.1"/>
    </source>
</evidence>
<dbReference type="InterPro" id="IPR003610">
    <property type="entry name" value="CBM5/12"/>
</dbReference>
<dbReference type="EMBL" id="VHIR01000007">
    <property type="protein sequence ID" value="TQE43562.1"/>
    <property type="molecule type" value="Genomic_DNA"/>
</dbReference>
<sequence length="188" mass="20909">MFDYDEWITHITEVPEDKLRLLGIEGARERTRREAQTSAEQAQAEVVKELQDAGKLPLPDALTDPEELPADTSDVPEWVDPGVDHSAMYREGDIVRHNGRIVRSTHKGLNSWEPGALGLDGRIWEDITPAETTEDPATGETITEWRPGIAVTAGMKLTYNGATYEVIQAHTTASHWLPDALPALYKKL</sequence>
<name>A0A540R785_9CORY</name>
<evidence type="ECO:0000256" key="2">
    <source>
        <dbReference type="SAM" id="MobiDB-lite"/>
    </source>
</evidence>
<proteinExistence type="predicted"/>